<gene>
    <name evidence="4" type="ORF">DME_LOCUS323</name>
</gene>
<protein>
    <recommendedName>
        <fullName evidence="3">ADAMTS/ADAMTS-like cysteine-rich domain-containing protein</fullName>
    </recommendedName>
</protein>
<dbReference type="GO" id="GO:0005576">
    <property type="term" value="C:extracellular region"/>
    <property type="evidence" value="ECO:0007669"/>
    <property type="project" value="UniProtKB-SubCell"/>
</dbReference>
<dbReference type="InterPro" id="IPR050439">
    <property type="entry name" value="ADAMTS_ADAMTS-like"/>
</dbReference>
<feature type="domain" description="ADAMTS/ADAMTS-like cysteine-rich" evidence="3">
    <location>
        <begin position="60"/>
        <end position="127"/>
    </location>
</feature>
<keyword evidence="2" id="KW-0964">Secreted</keyword>
<accession>A0A3P7P9K4</accession>
<reference evidence="4 5" key="1">
    <citation type="submission" date="2018-11" db="EMBL/GenBank/DDBJ databases">
        <authorList>
            <consortium name="Pathogen Informatics"/>
        </authorList>
    </citation>
    <scope>NUCLEOTIDE SEQUENCE [LARGE SCALE GENOMIC DNA]</scope>
</reference>
<dbReference type="Proteomes" id="UP000274756">
    <property type="component" value="Unassembled WGS sequence"/>
</dbReference>
<proteinExistence type="predicted"/>
<dbReference type="PANTHER" id="PTHR13723:SF305">
    <property type="entry name" value="PROTEIN MADD-4"/>
    <property type="match status" value="1"/>
</dbReference>
<dbReference type="STRING" id="318479.A0A3P7P9K4"/>
<dbReference type="InterPro" id="IPR013273">
    <property type="entry name" value="ADAMTS/ADAMTS-like"/>
</dbReference>
<dbReference type="OrthoDB" id="5814375at2759"/>
<keyword evidence="5" id="KW-1185">Reference proteome</keyword>
<dbReference type="GO" id="GO:0031012">
    <property type="term" value="C:extracellular matrix"/>
    <property type="evidence" value="ECO:0007669"/>
    <property type="project" value="TreeGrafter"/>
</dbReference>
<dbReference type="PRINTS" id="PR01857">
    <property type="entry name" value="ADAMTSFAMILY"/>
</dbReference>
<dbReference type="GO" id="GO:0004222">
    <property type="term" value="F:metalloendopeptidase activity"/>
    <property type="evidence" value="ECO:0007669"/>
    <property type="project" value="TreeGrafter"/>
</dbReference>
<evidence type="ECO:0000256" key="2">
    <source>
        <dbReference type="ARBA" id="ARBA00022525"/>
    </source>
</evidence>
<dbReference type="GO" id="GO:0006508">
    <property type="term" value="P:proteolysis"/>
    <property type="evidence" value="ECO:0007669"/>
    <property type="project" value="TreeGrafter"/>
</dbReference>
<dbReference type="EMBL" id="UYYG01000002">
    <property type="protein sequence ID" value="VDN50350.1"/>
    <property type="molecule type" value="Genomic_DNA"/>
</dbReference>
<sequence length="194" mass="21468">MRKCLDLRCIGPDHRERLCNLQPCLAETSTSHEVNNKCSKLDLRTIEVPAEGWTAEVHECVILCRSLKTGMKRELEKVKDGVFCEKEGYNNSVCLSGKCQTVGCDGIIGSKARNDPCGICGGNGSTCSRAVFRWKDTNQFSPCDSTCGPNAYRVSVSVCENNRTGRVVPERLCADQRRPRPTVEKCPHIVCPTQ</sequence>
<dbReference type="AlphaFoldDB" id="A0A3P7P9K4"/>
<evidence type="ECO:0000313" key="5">
    <source>
        <dbReference type="Proteomes" id="UP000274756"/>
    </source>
</evidence>
<dbReference type="InterPro" id="IPR045371">
    <property type="entry name" value="ADAMTS_CR_3"/>
</dbReference>
<dbReference type="GO" id="GO:0030198">
    <property type="term" value="P:extracellular matrix organization"/>
    <property type="evidence" value="ECO:0007669"/>
    <property type="project" value="InterPro"/>
</dbReference>
<evidence type="ECO:0000313" key="4">
    <source>
        <dbReference type="EMBL" id="VDN50350.1"/>
    </source>
</evidence>
<name>A0A3P7P9K4_DRAME</name>
<evidence type="ECO:0000259" key="3">
    <source>
        <dbReference type="Pfam" id="PF19236"/>
    </source>
</evidence>
<evidence type="ECO:0000256" key="1">
    <source>
        <dbReference type="ARBA" id="ARBA00004613"/>
    </source>
</evidence>
<comment type="subcellular location">
    <subcellularLocation>
        <location evidence="1">Secreted</location>
    </subcellularLocation>
</comment>
<organism evidence="4 5">
    <name type="scientific">Dracunculus medinensis</name>
    <name type="common">Guinea worm</name>
    <dbReference type="NCBI Taxonomy" id="318479"/>
    <lineage>
        <taxon>Eukaryota</taxon>
        <taxon>Metazoa</taxon>
        <taxon>Ecdysozoa</taxon>
        <taxon>Nematoda</taxon>
        <taxon>Chromadorea</taxon>
        <taxon>Rhabditida</taxon>
        <taxon>Spirurina</taxon>
        <taxon>Dracunculoidea</taxon>
        <taxon>Dracunculidae</taxon>
        <taxon>Dracunculus</taxon>
    </lineage>
</organism>
<dbReference type="PANTHER" id="PTHR13723">
    <property type="entry name" value="ADAMTS A DISINTEGRIN AND METALLOPROTEASE WITH THROMBOSPONDIN MOTIFS PROTEASE"/>
    <property type="match status" value="1"/>
</dbReference>
<dbReference type="Pfam" id="PF19236">
    <property type="entry name" value="ADAMTS_CR_3"/>
    <property type="match status" value="1"/>
</dbReference>